<dbReference type="PROSITE" id="PS50921">
    <property type="entry name" value="ANTAR"/>
    <property type="match status" value="1"/>
</dbReference>
<organism evidence="4 5">
    <name type="scientific">Arthrobacter globiformis</name>
    <dbReference type="NCBI Taxonomy" id="1665"/>
    <lineage>
        <taxon>Bacteria</taxon>
        <taxon>Bacillati</taxon>
        <taxon>Actinomycetota</taxon>
        <taxon>Actinomycetes</taxon>
        <taxon>Micrococcales</taxon>
        <taxon>Micrococcaceae</taxon>
        <taxon>Arthrobacter</taxon>
    </lineage>
</organism>
<dbReference type="GO" id="GO:0003723">
    <property type="term" value="F:RNA binding"/>
    <property type="evidence" value="ECO:0007669"/>
    <property type="project" value="InterPro"/>
</dbReference>
<dbReference type="InterPro" id="IPR036388">
    <property type="entry name" value="WH-like_DNA-bd_sf"/>
</dbReference>
<dbReference type="AlphaFoldDB" id="A0A328HDA2"/>
<name>A0A328HDA2_ARTGO</name>
<comment type="caution">
    <text evidence="4">The sequence shown here is derived from an EMBL/GenBank/DDBJ whole genome shotgun (WGS) entry which is preliminary data.</text>
</comment>
<feature type="domain" description="ANTAR" evidence="3">
    <location>
        <begin position="169"/>
        <end position="230"/>
    </location>
</feature>
<evidence type="ECO:0000256" key="2">
    <source>
        <dbReference type="ARBA" id="ARBA00023163"/>
    </source>
</evidence>
<dbReference type="InterPro" id="IPR029016">
    <property type="entry name" value="GAF-like_dom_sf"/>
</dbReference>
<keyword evidence="2" id="KW-0804">Transcription</keyword>
<dbReference type="Proteomes" id="UP000249166">
    <property type="component" value="Unassembled WGS sequence"/>
</dbReference>
<dbReference type="InterPro" id="IPR003018">
    <property type="entry name" value="GAF"/>
</dbReference>
<evidence type="ECO:0000313" key="4">
    <source>
        <dbReference type="EMBL" id="RAM36586.1"/>
    </source>
</evidence>
<evidence type="ECO:0000256" key="1">
    <source>
        <dbReference type="ARBA" id="ARBA00023015"/>
    </source>
</evidence>
<proteinExistence type="predicted"/>
<protein>
    <submittedName>
        <fullName evidence="4">Histidine kinase</fullName>
    </submittedName>
</protein>
<sequence length="243" mass="25860">MTEVNEDSAVRQLQDILIGAESVDGFLQGLATFAASTLTGLAGTGVECAVTLKRHRHTATVAGSSPRAVELDQIEQRVGDGPCIRALFTMAPELLNDVTTDERWPEYQKKLAEHGVYSTVGVPLDIGDGASAAFNFFGPAPGLFTAELFDRAVGFGELASRTLHLSVRIGAAQAKAQNLEAAMQSRTAIDVACGVIMAQNRCSQKEAMDILAKVSSNRNQKLRDVAVELLGRLSGSGVETHFD</sequence>
<dbReference type="EMBL" id="QLNP01000090">
    <property type="protein sequence ID" value="RAM36586.1"/>
    <property type="molecule type" value="Genomic_DNA"/>
</dbReference>
<dbReference type="InterPro" id="IPR005561">
    <property type="entry name" value="ANTAR"/>
</dbReference>
<keyword evidence="4" id="KW-0418">Kinase</keyword>
<dbReference type="Gene3D" id="3.30.450.40">
    <property type="match status" value="1"/>
</dbReference>
<dbReference type="GO" id="GO:0016301">
    <property type="term" value="F:kinase activity"/>
    <property type="evidence" value="ECO:0007669"/>
    <property type="project" value="UniProtKB-KW"/>
</dbReference>
<evidence type="ECO:0000259" key="3">
    <source>
        <dbReference type="PROSITE" id="PS50921"/>
    </source>
</evidence>
<evidence type="ECO:0000313" key="5">
    <source>
        <dbReference type="Proteomes" id="UP000249166"/>
    </source>
</evidence>
<dbReference type="RefSeq" id="WP_111904652.1">
    <property type="nucleotide sequence ID" value="NZ_QLNP01000090.1"/>
</dbReference>
<dbReference type="OrthoDB" id="3820533at2"/>
<dbReference type="SMART" id="SM01012">
    <property type="entry name" value="ANTAR"/>
    <property type="match status" value="1"/>
</dbReference>
<keyword evidence="1" id="KW-0805">Transcription regulation</keyword>
<reference evidence="4 5" key="1">
    <citation type="submission" date="2018-04" db="EMBL/GenBank/DDBJ databases">
        <title>Bacteria isolated from cave deposits of Manipur.</title>
        <authorList>
            <person name="Sahoo D."/>
            <person name="Sarangthem I."/>
            <person name="Nandeibam J."/>
        </authorList>
    </citation>
    <scope>NUCLEOTIDE SEQUENCE [LARGE SCALE GENOMIC DNA]</scope>
    <source>
        <strain evidence="5">mrc11</strain>
    </source>
</reference>
<gene>
    <name evidence="4" type="ORF">DBZ45_14830</name>
</gene>
<dbReference type="SUPFAM" id="SSF55781">
    <property type="entry name" value="GAF domain-like"/>
    <property type="match status" value="1"/>
</dbReference>
<dbReference type="PIRSF" id="PIRSF036625">
    <property type="entry name" value="GAF_ANTAR"/>
    <property type="match status" value="1"/>
</dbReference>
<dbReference type="Gene3D" id="1.10.10.10">
    <property type="entry name" value="Winged helix-like DNA-binding domain superfamily/Winged helix DNA-binding domain"/>
    <property type="match status" value="1"/>
</dbReference>
<keyword evidence="4" id="KW-0808">Transferase</keyword>
<dbReference type="InterPro" id="IPR012074">
    <property type="entry name" value="GAF_ANTAR"/>
</dbReference>
<dbReference type="Pfam" id="PF13185">
    <property type="entry name" value="GAF_2"/>
    <property type="match status" value="1"/>
</dbReference>
<dbReference type="Pfam" id="PF03861">
    <property type="entry name" value="ANTAR"/>
    <property type="match status" value="1"/>
</dbReference>
<accession>A0A328HDA2</accession>